<dbReference type="PRINTS" id="PR00344">
    <property type="entry name" value="BCTRLSENSOR"/>
</dbReference>
<dbReference type="InterPro" id="IPR003660">
    <property type="entry name" value="HAMP_dom"/>
</dbReference>
<keyword evidence="4" id="KW-1003">Cell membrane</keyword>
<feature type="transmembrane region" description="Helical" evidence="14">
    <location>
        <begin position="355"/>
        <end position="376"/>
    </location>
</feature>
<dbReference type="InterPro" id="IPR035965">
    <property type="entry name" value="PAS-like_dom_sf"/>
</dbReference>
<keyword evidence="13 14" id="KW-0472">Membrane</keyword>
<dbReference type="FunFam" id="3.30.565.10:FF:000006">
    <property type="entry name" value="Sensor histidine kinase WalK"/>
    <property type="match status" value="1"/>
</dbReference>
<evidence type="ECO:0000256" key="2">
    <source>
        <dbReference type="ARBA" id="ARBA00004429"/>
    </source>
</evidence>
<keyword evidence="19" id="KW-1185">Reference proteome</keyword>
<accession>A0A1H9S0C8</accession>
<evidence type="ECO:0000313" key="19">
    <source>
        <dbReference type="Proteomes" id="UP000199766"/>
    </source>
</evidence>
<dbReference type="GO" id="GO:0000156">
    <property type="term" value="F:phosphorelay response regulator activity"/>
    <property type="evidence" value="ECO:0007669"/>
    <property type="project" value="TreeGrafter"/>
</dbReference>
<dbReference type="PROSITE" id="PS50885">
    <property type="entry name" value="HAMP"/>
    <property type="match status" value="1"/>
</dbReference>
<evidence type="ECO:0000256" key="8">
    <source>
        <dbReference type="ARBA" id="ARBA00022741"/>
    </source>
</evidence>
<evidence type="ECO:0000256" key="3">
    <source>
        <dbReference type="ARBA" id="ARBA00012438"/>
    </source>
</evidence>
<evidence type="ECO:0000313" key="18">
    <source>
        <dbReference type="EMBL" id="SER78490.1"/>
    </source>
</evidence>
<dbReference type="InterPro" id="IPR013656">
    <property type="entry name" value="PAS_4"/>
</dbReference>
<dbReference type="InterPro" id="IPR033463">
    <property type="entry name" value="sCache_3"/>
</dbReference>
<dbReference type="GO" id="GO:0030295">
    <property type="term" value="F:protein kinase activator activity"/>
    <property type="evidence" value="ECO:0007669"/>
    <property type="project" value="TreeGrafter"/>
</dbReference>
<dbReference type="CDD" id="cd06225">
    <property type="entry name" value="HAMP"/>
    <property type="match status" value="1"/>
</dbReference>
<dbReference type="GO" id="GO:0005524">
    <property type="term" value="F:ATP binding"/>
    <property type="evidence" value="ECO:0007669"/>
    <property type="project" value="UniProtKB-KW"/>
</dbReference>
<dbReference type="CDD" id="cd00082">
    <property type="entry name" value="HisKA"/>
    <property type="match status" value="1"/>
</dbReference>
<feature type="transmembrane region" description="Helical" evidence="14">
    <location>
        <begin position="48"/>
        <end position="70"/>
    </location>
</feature>
<evidence type="ECO:0000256" key="10">
    <source>
        <dbReference type="ARBA" id="ARBA00022840"/>
    </source>
</evidence>
<dbReference type="Pfam" id="PF00512">
    <property type="entry name" value="HisKA"/>
    <property type="match status" value="1"/>
</dbReference>
<evidence type="ECO:0000256" key="6">
    <source>
        <dbReference type="ARBA" id="ARBA00022679"/>
    </source>
</evidence>
<evidence type="ECO:0000256" key="5">
    <source>
        <dbReference type="ARBA" id="ARBA00022553"/>
    </source>
</evidence>
<dbReference type="Pfam" id="PF00672">
    <property type="entry name" value="HAMP"/>
    <property type="match status" value="1"/>
</dbReference>
<keyword evidence="6" id="KW-0808">Transferase</keyword>
<dbReference type="FunFam" id="1.10.287.130:FF:000001">
    <property type="entry name" value="Two-component sensor histidine kinase"/>
    <property type="match status" value="1"/>
</dbReference>
<feature type="domain" description="HAMP" evidence="17">
    <location>
        <begin position="380"/>
        <end position="433"/>
    </location>
</feature>
<dbReference type="InterPro" id="IPR000014">
    <property type="entry name" value="PAS"/>
</dbReference>
<dbReference type="PROSITE" id="PS50112">
    <property type="entry name" value="PAS"/>
    <property type="match status" value="2"/>
</dbReference>
<keyword evidence="11 14" id="KW-1133">Transmembrane helix</keyword>
<dbReference type="SUPFAM" id="SSF158472">
    <property type="entry name" value="HAMP domain-like"/>
    <property type="match status" value="1"/>
</dbReference>
<evidence type="ECO:0000256" key="14">
    <source>
        <dbReference type="SAM" id="Phobius"/>
    </source>
</evidence>
<dbReference type="SUPFAM" id="SSF55874">
    <property type="entry name" value="ATPase domain of HSP90 chaperone/DNA topoisomerase II/histidine kinase"/>
    <property type="match status" value="1"/>
</dbReference>
<dbReference type="Pfam" id="PF02518">
    <property type="entry name" value="HATPase_c"/>
    <property type="match status" value="1"/>
</dbReference>
<evidence type="ECO:0000256" key="7">
    <source>
        <dbReference type="ARBA" id="ARBA00022692"/>
    </source>
</evidence>
<evidence type="ECO:0000256" key="4">
    <source>
        <dbReference type="ARBA" id="ARBA00022475"/>
    </source>
</evidence>
<dbReference type="Pfam" id="PF08448">
    <property type="entry name" value="PAS_4"/>
    <property type="match status" value="1"/>
</dbReference>
<dbReference type="EMBL" id="FOGD01000015">
    <property type="protein sequence ID" value="SER78490.1"/>
    <property type="molecule type" value="Genomic_DNA"/>
</dbReference>
<protein>
    <recommendedName>
        <fullName evidence="3">histidine kinase</fullName>
        <ecNumber evidence="3">2.7.13.3</ecNumber>
    </recommendedName>
</protein>
<keyword evidence="12" id="KW-0902">Two-component regulatory system</keyword>
<dbReference type="NCBIfam" id="TIGR00229">
    <property type="entry name" value="sensory_box"/>
    <property type="match status" value="2"/>
</dbReference>
<keyword evidence="7 14" id="KW-0812">Transmembrane</keyword>
<sequence>MSRFPIRFSTFCSMPPPVLPSSVPSLVTAVTTMARWHQAWTGSLRFRLWVLGLVPLLVVFPIVIGVLVWVGGAQANHLLLLTLRGNLAGSHNYLNQVKTDVGWRVEQLVKTERLNQLIRDHAPQKDINEALTTAAKGGRLDFLLIASADGTVLGSSSGVARGSVLPPSYVVRQAQMGVASAAYEHFKWAALAAFSTEFSDRLFLPAPSPERAPALLQGLLINAAAHFPLAVNDPDVILVGGILLNQNAALMEHMRELIFPVGMLPDDTQGIVTLFMDGVRIAASAHRGADAAGAVVQPEVLERVLQQGETWLGQVVLADQSYLAGYDAILDGHGQRIGLIGVGFPYHPYQRVMSVLLMLVAGLLALAMLVLSVLFLRAGRMLTTRLRAITSTMVAVGQGDRTARVGVPQYDDELGQLMRHFDALLDTIARQAAEQEVAQHHIAEEASRRRALFEHERDGVLVLNPDGSVFEANPRAAALLGCNTAMMQQMHLHDWDAHYSRAEVTALLNEVGEDGRFLETLLRRSDDSTFPAELSISRVRWSDRTFVLVLLRDITERHAIQTELELYRLDLERLVVHRTKELQDRSEQLNTIFALSPDGFVLFNRRRKVAFANRAFLHMLGLESEQVIGLDEDDFSTLLAQKSLAQARFPTVAALRAAYKSRRQSEAQHQTSNDHELHRLFELAAPAHRMIEVLIRLSETATVSQILYFRDVTHETEVDRMKSEFLSTAAHELRTPMTSVYGYVELLRMREFDAPKRNQLLETVSRQSELMSSIINELLDLARIESRRGKDFVVERVALQEVLAEVVAGYKPPAERHAPVLPQSDVPLWVQVDRKKLQQALLNILSNAYKYSPQGGQVQLHYCHAHTEAQGAQVGVQVQDDGIGMTPEQLNRVCERFYRADSSGQIQGTGLGMSIVKEIVELSGGHLQIDSTLGAGTTVTLWLPAAPPLLGTETTPPA</sequence>
<organism evidence="18 19">
    <name type="scientific">Giesbergeria anulus</name>
    <dbReference type="NCBI Taxonomy" id="180197"/>
    <lineage>
        <taxon>Bacteria</taxon>
        <taxon>Pseudomonadati</taxon>
        <taxon>Pseudomonadota</taxon>
        <taxon>Betaproteobacteria</taxon>
        <taxon>Burkholderiales</taxon>
        <taxon>Comamonadaceae</taxon>
        <taxon>Giesbergeria</taxon>
    </lineage>
</organism>
<dbReference type="Gene3D" id="1.10.287.130">
    <property type="match status" value="1"/>
</dbReference>
<dbReference type="EC" id="2.7.13.3" evidence="3"/>
<dbReference type="InterPro" id="IPR036890">
    <property type="entry name" value="HATPase_C_sf"/>
</dbReference>
<dbReference type="InterPro" id="IPR050351">
    <property type="entry name" value="BphY/WalK/GraS-like"/>
</dbReference>
<dbReference type="InterPro" id="IPR005467">
    <property type="entry name" value="His_kinase_dom"/>
</dbReference>
<keyword evidence="10" id="KW-0067">ATP-binding</keyword>
<evidence type="ECO:0000259" key="17">
    <source>
        <dbReference type="PROSITE" id="PS50885"/>
    </source>
</evidence>
<dbReference type="OrthoDB" id="567977at2"/>
<evidence type="ECO:0000259" key="15">
    <source>
        <dbReference type="PROSITE" id="PS50109"/>
    </source>
</evidence>
<evidence type="ECO:0000256" key="12">
    <source>
        <dbReference type="ARBA" id="ARBA00023012"/>
    </source>
</evidence>
<dbReference type="SUPFAM" id="SSF103190">
    <property type="entry name" value="Sensory domain-like"/>
    <property type="match status" value="1"/>
</dbReference>
<dbReference type="Pfam" id="PF17202">
    <property type="entry name" value="sCache_3_3"/>
    <property type="match status" value="1"/>
</dbReference>
<feature type="domain" description="Histidine kinase" evidence="15">
    <location>
        <begin position="728"/>
        <end position="947"/>
    </location>
</feature>
<keyword evidence="9" id="KW-0418">Kinase</keyword>
<evidence type="ECO:0000256" key="9">
    <source>
        <dbReference type="ARBA" id="ARBA00022777"/>
    </source>
</evidence>
<dbReference type="SMART" id="SM00387">
    <property type="entry name" value="HATPase_c"/>
    <property type="match status" value="1"/>
</dbReference>
<dbReference type="Pfam" id="PF13188">
    <property type="entry name" value="PAS_8"/>
    <property type="match status" value="1"/>
</dbReference>
<dbReference type="PANTHER" id="PTHR42878">
    <property type="entry name" value="TWO-COMPONENT HISTIDINE KINASE"/>
    <property type="match status" value="1"/>
</dbReference>
<dbReference type="GO" id="GO:0007234">
    <property type="term" value="P:osmosensory signaling via phosphorelay pathway"/>
    <property type="evidence" value="ECO:0007669"/>
    <property type="project" value="TreeGrafter"/>
</dbReference>
<dbReference type="Gene3D" id="3.30.565.10">
    <property type="entry name" value="Histidine kinase-like ATPase, C-terminal domain"/>
    <property type="match status" value="1"/>
</dbReference>
<dbReference type="InterPro" id="IPR036097">
    <property type="entry name" value="HisK_dim/P_sf"/>
</dbReference>
<evidence type="ECO:0000256" key="11">
    <source>
        <dbReference type="ARBA" id="ARBA00022989"/>
    </source>
</evidence>
<keyword evidence="5" id="KW-0597">Phosphoprotein</keyword>
<dbReference type="SUPFAM" id="SSF47384">
    <property type="entry name" value="Homodimeric domain of signal transducing histidine kinase"/>
    <property type="match status" value="1"/>
</dbReference>
<dbReference type="STRING" id="180197.SAMN02982919_03017"/>
<gene>
    <name evidence="18" type="ORF">SAMN02982919_03017</name>
</gene>
<dbReference type="PANTHER" id="PTHR42878:SF7">
    <property type="entry name" value="SENSOR HISTIDINE KINASE GLRK"/>
    <property type="match status" value="1"/>
</dbReference>
<evidence type="ECO:0000256" key="1">
    <source>
        <dbReference type="ARBA" id="ARBA00000085"/>
    </source>
</evidence>
<keyword evidence="8" id="KW-0547">Nucleotide-binding</keyword>
<proteinExistence type="predicted"/>
<evidence type="ECO:0000259" key="16">
    <source>
        <dbReference type="PROSITE" id="PS50112"/>
    </source>
</evidence>
<dbReference type="Gene3D" id="6.10.340.10">
    <property type="match status" value="1"/>
</dbReference>
<dbReference type="GO" id="GO:0000155">
    <property type="term" value="F:phosphorelay sensor kinase activity"/>
    <property type="evidence" value="ECO:0007669"/>
    <property type="project" value="InterPro"/>
</dbReference>
<dbReference type="Gene3D" id="3.30.450.20">
    <property type="entry name" value="PAS domain"/>
    <property type="match status" value="2"/>
</dbReference>
<dbReference type="SMART" id="SM00091">
    <property type="entry name" value="PAS"/>
    <property type="match status" value="2"/>
</dbReference>
<dbReference type="CDD" id="cd00130">
    <property type="entry name" value="PAS"/>
    <property type="match status" value="2"/>
</dbReference>
<dbReference type="SMART" id="SM00304">
    <property type="entry name" value="HAMP"/>
    <property type="match status" value="1"/>
</dbReference>
<reference evidence="18 19" key="1">
    <citation type="submission" date="2016-10" db="EMBL/GenBank/DDBJ databases">
        <authorList>
            <person name="de Groot N.N."/>
        </authorList>
    </citation>
    <scope>NUCLEOTIDE SEQUENCE [LARGE SCALE GENOMIC DNA]</scope>
    <source>
        <strain evidence="18 19">ATCC 35958</strain>
    </source>
</reference>
<name>A0A1H9S0C8_9BURK</name>
<dbReference type="PROSITE" id="PS50109">
    <property type="entry name" value="HIS_KIN"/>
    <property type="match status" value="1"/>
</dbReference>
<dbReference type="SUPFAM" id="SSF55785">
    <property type="entry name" value="PYP-like sensor domain (PAS domain)"/>
    <property type="match status" value="2"/>
</dbReference>
<dbReference type="InterPro" id="IPR003661">
    <property type="entry name" value="HisK_dim/P_dom"/>
</dbReference>
<dbReference type="InterPro" id="IPR004358">
    <property type="entry name" value="Sig_transdc_His_kin-like_C"/>
</dbReference>
<feature type="domain" description="PAS" evidence="16">
    <location>
        <begin position="445"/>
        <end position="481"/>
    </location>
</feature>
<dbReference type="InterPro" id="IPR029151">
    <property type="entry name" value="Sensor-like_sf"/>
</dbReference>
<dbReference type="AlphaFoldDB" id="A0A1H9S0C8"/>
<dbReference type="SMART" id="SM00388">
    <property type="entry name" value="HisKA"/>
    <property type="match status" value="1"/>
</dbReference>
<feature type="domain" description="PAS" evidence="16">
    <location>
        <begin position="585"/>
        <end position="629"/>
    </location>
</feature>
<dbReference type="InterPro" id="IPR003594">
    <property type="entry name" value="HATPase_dom"/>
</dbReference>
<dbReference type="CDD" id="cd00075">
    <property type="entry name" value="HATPase"/>
    <property type="match status" value="1"/>
</dbReference>
<comment type="catalytic activity">
    <reaction evidence="1">
        <text>ATP + protein L-histidine = ADP + protein N-phospho-L-histidine.</text>
        <dbReference type="EC" id="2.7.13.3"/>
    </reaction>
</comment>
<dbReference type="GO" id="GO:0005886">
    <property type="term" value="C:plasma membrane"/>
    <property type="evidence" value="ECO:0007669"/>
    <property type="project" value="UniProtKB-SubCell"/>
</dbReference>
<evidence type="ECO:0000256" key="13">
    <source>
        <dbReference type="ARBA" id="ARBA00023136"/>
    </source>
</evidence>
<dbReference type="Proteomes" id="UP000199766">
    <property type="component" value="Unassembled WGS sequence"/>
</dbReference>
<comment type="subcellular location">
    <subcellularLocation>
        <location evidence="2">Cell inner membrane</location>
        <topology evidence="2">Multi-pass membrane protein</topology>
    </subcellularLocation>
</comment>